<evidence type="ECO:0000256" key="8">
    <source>
        <dbReference type="ARBA" id="ARBA00049547"/>
    </source>
</evidence>
<dbReference type="InterPro" id="IPR023209">
    <property type="entry name" value="DAO"/>
</dbReference>
<evidence type="ECO:0000259" key="10">
    <source>
        <dbReference type="Pfam" id="PF01266"/>
    </source>
</evidence>
<dbReference type="PROSITE" id="PS51257">
    <property type="entry name" value="PROKAR_LIPOPROTEIN"/>
    <property type="match status" value="1"/>
</dbReference>
<organism evidence="11 12">
    <name type="scientific">Elstera cyanobacteriorum</name>
    <dbReference type="NCBI Taxonomy" id="2022747"/>
    <lineage>
        <taxon>Bacteria</taxon>
        <taxon>Pseudomonadati</taxon>
        <taxon>Pseudomonadota</taxon>
        <taxon>Alphaproteobacteria</taxon>
        <taxon>Rhodospirillales</taxon>
        <taxon>Rhodospirillaceae</taxon>
        <taxon>Elstera</taxon>
    </lineage>
</organism>
<feature type="chain" id="PRO_5012129279" description="D-amino-acid oxidase" evidence="9">
    <location>
        <begin position="23"/>
        <end position="326"/>
    </location>
</feature>
<dbReference type="SUPFAM" id="SSF51971">
    <property type="entry name" value="Nucleotide-binding domain"/>
    <property type="match status" value="1"/>
</dbReference>
<dbReference type="GO" id="GO:0003884">
    <property type="term" value="F:D-amino-acid oxidase activity"/>
    <property type="evidence" value="ECO:0007669"/>
    <property type="project" value="UniProtKB-EC"/>
</dbReference>
<evidence type="ECO:0000313" key="11">
    <source>
        <dbReference type="EMBL" id="OYQ20181.1"/>
    </source>
</evidence>
<gene>
    <name evidence="11" type="ORF">CHR90_05585</name>
</gene>
<dbReference type="Proteomes" id="UP000216361">
    <property type="component" value="Unassembled WGS sequence"/>
</dbReference>
<comment type="cofactor">
    <cofactor evidence="1">
        <name>FAD</name>
        <dbReference type="ChEBI" id="CHEBI:57692"/>
    </cofactor>
</comment>
<keyword evidence="4" id="KW-0274">FAD</keyword>
<feature type="domain" description="FAD dependent oxidoreductase" evidence="10">
    <location>
        <begin position="9"/>
        <end position="317"/>
    </location>
</feature>
<dbReference type="PANTHER" id="PTHR11530:SF11">
    <property type="entry name" value="D-ASPARTATE OXIDASE"/>
    <property type="match status" value="1"/>
</dbReference>
<dbReference type="SUPFAM" id="SSF54373">
    <property type="entry name" value="FAD-linked reductases, C-terminal domain"/>
    <property type="match status" value="1"/>
</dbReference>
<dbReference type="PANTHER" id="PTHR11530">
    <property type="entry name" value="D-AMINO ACID OXIDASE"/>
    <property type="match status" value="1"/>
</dbReference>
<evidence type="ECO:0000256" key="5">
    <source>
        <dbReference type="ARBA" id="ARBA00023002"/>
    </source>
</evidence>
<dbReference type="OrthoDB" id="9790035at2"/>
<dbReference type="EC" id="1.4.3.3" evidence="6"/>
<keyword evidence="3" id="KW-0285">Flavoprotein</keyword>
<dbReference type="EMBL" id="NOXS01000029">
    <property type="protein sequence ID" value="OYQ20181.1"/>
    <property type="molecule type" value="Genomic_DNA"/>
</dbReference>
<dbReference type="Gene3D" id="3.30.9.10">
    <property type="entry name" value="D-Amino Acid Oxidase, subunit A, domain 2"/>
    <property type="match status" value="2"/>
</dbReference>
<evidence type="ECO:0000256" key="7">
    <source>
        <dbReference type="ARBA" id="ARBA00039751"/>
    </source>
</evidence>
<comment type="catalytic activity">
    <reaction evidence="8">
        <text>a D-alpha-amino acid + O2 + H2O = a 2-oxocarboxylate + H2O2 + NH4(+)</text>
        <dbReference type="Rhea" id="RHEA:21816"/>
        <dbReference type="ChEBI" id="CHEBI:15377"/>
        <dbReference type="ChEBI" id="CHEBI:15379"/>
        <dbReference type="ChEBI" id="CHEBI:16240"/>
        <dbReference type="ChEBI" id="CHEBI:28938"/>
        <dbReference type="ChEBI" id="CHEBI:35179"/>
        <dbReference type="ChEBI" id="CHEBI:59871"/>
        <dbReference type="EC" id="1.4.3.3"/>
    </reaction>
    <physiologicalReaction direction="left-to-right" evidence="8">
        <dbReference type="Rhea" id="RHEA:21817"/>
    </physiologicalReaction>
</comment>
<evidence type="ECO:0000256" key="9">
    <source>
        <dbReference type="SAM" id="SignalP"/>
    </source>
</evidence>
<evidence type="ECO:0000256" key="6">
    <source>
        <dbReference type="ARBA" id="ARBA00039101"/>
    </source>
</evidence>
<comment type="similarity">
    <text evidence="2">Belongs to the DAMOX/DASOX family.</text>
</comment>
<dbReference type="InterPro" id="IPR036188">
    <property type="entry name" value="FAD/NAD-bd_sf"/>
</dbReference>
<name>A0A255XTH0_9PROT</name>
<evidence type="ECO:0000256" key="3">
    <source>
        <dbReference type="ARBA" id="ARBA00022630"/>
    </source>
</evidence>
<sequence length="326" mass="34473">MSQRSNPRVRVLGAGVFGLACAAELAARGAAVEVWDRAEALGLATCSYLAGGMLAPGCEAESAPPAVVAAAAGGADWWEAQGVQVIRRGSLVLAAPRDQGELPRFLRQSVGGQRVAGAALAALEPALAEKHTQGIFYPDEAHLDPRAALASLAEKLSVQWGRAGRTDDLAGVDLLIDARGIAARPEIATLRAVRGEMILLHCPEVTITRPIRLIHPRHPCYLVPRGGGAYMLGATMVESDDRKPVTVKAALDLLAALWAVHPGFAEAEILETAAHIRPAYPDNIPAVRRDGRVIRVNGAYRHGFLLAHHLARQVADLALQEAAQCA</sequence>
<comment type="caution">
    <text evidence="11">The sequence shown here is derived from an EMBL/GenBank/DDBJ whole genome shotgun (WGS) entry which is preliminary data.</text>
</comment>
<dbReference type="InterPro" id="IPR006076">
    <property type="entry name" value="FAD-dep_OxRdtase"/>
</dbReference>
<dbReference type="GO" id="GO:0046416">
    <property type="term" value="P:D-amino acid metabolic process"/>
    <property type="evidence" value="ECO:0007669"/>
    <property type="project" value="InterPro"/>
</dbReference>
<dbReference type="RefSeq" id="WP_094408004.1">
    <property type="nucleotide sequence ID" value="NZ_BMJZ01000001.1"/>
</dbReference>
<feature type="signal peptide" evidence="9">
    <location>
        <begin position="1"/>
        <end position="22"/>
    </location>
</feature>
<reference evidence="11 12" key="1">
    <citation type="submission" date="2017-07" db="EMBL/GenBank/DDBJ databases">
        <title>Elstera cyanobacteriorum sp. nov., a novel bacterium isolated from cyanobacterial aggregates in a eutrophic lake.</title>
        <authorList>
            <person name="Cai H."/>
        </authorList>
    </citation>
    <scope>NUCLEOTIDE SEQUENCE [LARGE SCALE GENOMIC DNA]</scope>
    <source>
        <strain evidence="11 12">TH019</strain>
    </source>
</reference>
<dbReference type="Gene3D" id="3.50.50.60">
    <property type="entry name" value="FAD/NAD(P)-binding domain"/>
    <property type="match status" value="2"/>
</dbReference>
<dbReference type="GO" id="GO:0071949">
    <property type="term" value="F:FAD binding"/>
    <property type="evidence" value="ECO:0007669"/>
    <property type="project" value="InterPro"/>
</dbReference>
<evidence type="ECO:0000256" key="1">
    <source>
        <dbReference type="ARBA" id="ARBA00001974"/>
    </source>
</evidence>
<dbReference type="Pfam" id="PF01266">
    <property type="entry name" value="DAO"/>
    <property type="match status" value="1"/>
</dbReference>
<keyword evidence="9" id="KW-0732">Signal</keyword>
<evidence type="ECO:0000313" key="12">
    <source>
        <dbReference type="Proteomes" id="UP000216361"/>
    </source>
</evidence>
<evidence type="ECO:0000256" key="2">
    <source>
        <dbReference type="ARBA" id="ARBA00006730"/>
    </source>
</evidence>
<proteinExistence type="inferred from homology"/>
<keyword evidence="5" id="KW-0560">Oxidoreductase</keyword>
<accession>A0A255XTH0</accession>
<keyword evidence="12" id="KW-1185">Reference proteome</keyword>
<dbReference type="AlphaFoldDB" id="A0A255XTH0"/>
<evidence type="ECO:0000256" key="4">
    <source>
        <dbReference type="ARBA" id="ARBA00022827"/>
    </source>
</evidence>
<protein>
    <recommendedName>
        <fullName evidence="7">D-amino-acid oxidase</fullName>
        <ecNumber evidence="6">1.4.3.3</ecNumber>
    </recommendedName>
</protein>